<dbReference type="PROSITE" id="PS00874">
    <property type="entry name" value="T2SP_F"/>
    <property type="match status" value="1"/>
</dbReference>
<comment type="similarity">
    <text evidence="3 14">Belongs to the GSP F family.</text>
</comment>
<dbReference type="NCBIfam" id="TIGR02120">
    <property type="entry name" value="GspF"/>
    <property type="match status" value="1"/>
</dbReference>
<evidence type="ECO:0000256" key="11">
    <source>
        <dbReference type="ARBA" id="ARBA00022989"/>
    </source>
</evidence>
<feature type="transmembrane region" description="Helical" evidence="15">
    <location>
        <begin position="373"/>
        <end position="394"/>
    </location>
</feature>
<evidence type="ECO:0000256" key="12">
    <source>
        <dbReference type="ARBA" id="ARBA00023136"/>
    </source>
</evidence>
<gene>
    <name evidence="17" type="ORF">HOC_12962</name>
</gene>
<evidence type="ECO:0000256" key="10">
    <source>
        <dbReference type="ARBA" id="ARBA00022927"/>
    </source>
</evidence>
<dbReference type="OrthoDB" id="9805682at2"/>
<keyword evidence="18" id="KW-1185">Reference proteome</keyword>
<dbReference type="InterPro" id="IPR018076">
    <property type="entry name" value="T2SS_GspF_dom"/>
</dbReference>
<dbReference type="InterPro" id="IPR042094">
    <property type="entry name" value="T2SS_GspF_sf"/>
</dbReference>
<comment type="caution">
    <text evidence="17">The sequence shown here is derived from an EMBL/GenBank/DDBJ whole genome shotgun (WGS) entry which is preliminary data.</text>
</comment>
<keyword evidence="12 15" id="KW-0472">Membrane</keyword>
<dbReference type="FunFam" id="1.20.81.30:FF:000001">
    <property type="entry name" value="Type II secretion system protein F"/>
    <property type="match status" value="2"/>
</dbReference>
<evidence type="ECO:0000256" key="3">
    <source>
        <dbReference type="ARBA" id="ARBA00005745"/>
    </source>
</evidence>
<dbReference type="Proteomes" id="UP000024942">
    <property type="component" value="Unassembled WGS sequence"/>
</dbReference>
<sequence length="402" mass="43281">MAAFEYVAVDTGGKRMRGVISADSPRAARKELRMRELMPIEVSPLSAKSARGGKGAGGRISEKDRALLARQLAVLLQSGLTVEQALTAVAADAKPETVAILHRVRNEVTEGSRFADALATAPRAFPPLFKSVVAAGEMSGRQGEVMERLAIYLENTWRLRQKVQSALIYPALLATLAIGMVIALMIIVVPRLVEQFDMFDAKLPWLTQQVIMMSNLLRNWGWLIAIGVVVGVIALNRLLRAPGVRESMDRFILRLPVIGNLARTVSAARFARIFATLSSSGATVLESLQAARGAMANSVFRKAADEIAIKVSEGGSFAAALKNTHAFPPMMVHMVASGEAGRDVPGMMTRAAEFLEEEFENATSTALSLMEPIIIVILGGLVGTIVLSIMLPIIQLNTLALQ</sequence>
<keyword evidence="7 14" id="KW-0812">Transmembrane</keyword>
<evidence type="ECO:0000256" key="7">
    <source>
        <dbReference type="ARBA" id="ARBA00022692"/>
    </source>
</evidence>
<reference evidence="17 18" key="1">
    <citation type="journal article" date="2014" name="Antonie Van Leeuwenhoek">
        <title>Hyphomonas beringensis sp. nov. and Hyphomonas chukchiensis sp. nov., isolated from surface seawater of the Bering Sea and Chukchi Sea.</title>
        <authorList>
            <person name="Li C."/>
            <person name="Lai Q."/>
            <person name="Li G."/>
            <person name="Dong C."/>
            <person name="Wang J."/>
            <person name="Liao Y."/>
            <person name="Shao Z."/>
        </authorList>
    </citation>
    <scope>NUCLEOTIDE SEQUENCE [LARGE SCALE GENOMIC DNA]</scope>
    <source>
        <strain evidence="17 18">SCH89</strain>
    </source>
</reference>
<keyword evidence="4 14" id="KW-0813">Transport</keyword>
<protein>
    <recommendedName>
        <fullName evidence="13">General secretion pathway protein F</fullName>
    </recommendedName>
</protein>
<dbReference type="STRING" id="1280953.HOC_12962"/>
<feature type="domain" description="Type II secretion system protein GspF" evidence="16">
    <location>
        <begin position="270"/>
        <end position="392"/>
    </location>
</feature>
<evidence type="ECO:0000256" key="1">
    <source>
        <dbReference type="ARBA" id="ARBA00002684"/>
    </source>
</evidence>
<evidence type="ECO:0000256" key="13">
    <source>
        <dbReference type="ARBA" id="ARBA00030750"/>
    </source>
</evidence>
<dbReference type="PANTHER" id="PTHR30012">
    <property type="entry name" value="GENERAL SECRETION PATHWAY PROTEIN"/>
    <property type="match status" value="1"/>
</dbReference>
<proteinExistence type="inferred from homology"/>
<evidence type="ECO:0000256" key="2">
    <source>
        <dbReference type="ARBA" id="ARBA00004429"/>
    </source>
</evidence>
<evidence type="ECO:0000256" key="15">
    <source>
        <dbReference type="SAM" id="Phobius"/>
    </source>
</evidence>
<dbReference type="Pfam" id="PF00482">
    <property type="entry name" value="T2SSF"/>
    <property type="match status" value="2"/>
</dbReference>
<comment type="subcellular location">
    <subcellularLocation>
        <location evidence="2 14">Cell inner membrane</location>
        <topology evidence="2 14">Multi-pass membrane protein</topology>
    </subcellularLocation>
</comment>
<feature type="transmembrane region" description="Helical" evidence="15">
    <location>
        <begin position="167"/>
        <end position="189"/>
    </location>
</feature>
<name>A0A059G683_9PROT</name>
<dbReference type="EMBL" id="ARYL01000019">
    <property type="protein sequence ID" value="KDA01968.1"/>
    <property type="molecule type" value="Genomic_DNA"/>
</dbReference>
<dbReference type="RefSeq" id="WP_035539247.1">
    <property type="nucleotide sequence ID" value="NZ_ARYL01000019.1"/>
</dbReference>
<keyword evidence="11 15" id="KW-1133">Transmembrane helix</keyword>
<dbReference type="InterPro" id="IPR003004">
    <property type="entry name" value="GspF/PilC"/>
</dbReference>
<dbReference type="InterPro" id="IPR001992">
    <property type="entry name" value="T2SS_GspF/T4SS_PilC_CS"/>
</dbReference>
<dbReference type="eggNOG" id="COG1459">
    <property type="taxonomic scope" value="Bacteria"/>
</dbReference>
<accession>A0A059G683</accession>
<keyword evidence="9" id="KW-0106">Calcium</keyword>
<keyword evidence="6" id="KW-0997">Cell inner membrane</keyword>
<evidence type="ECO:0000256" key="5">
    <source>
        <dbReference type="ARBA" id="ARBA00022475"/>
    </source>
</evidence>
<dbReference type="AlphaFoldDB" id="A0A059G683"/>
<evidence type="ECO:0000256" key="14">
    <source>
        <dbReference type="RuleBase" id="RU003923"/>
    </source>
</evidence>
<evidence type="ECO:0000256" key="4">
    <source>
        <dbReference type="ARBA" id="ARBA00022448"/>
    </source>
</evidence>
<dbReference type="PRINTS" id="PR00812">
    <property type="entry name" value="BCTERIALGSPF"/>
</dbReference>
<keyword evidence="5" id="KW-1003">Cell membrane</keyword>
<dbReference type="GO" id="GO:0015628">
    <property type="term" value="P:protein secretion by the type II secretion system"/>
    <property type="evidence" value="ECO:0007669"/>
    <property type="project" value="InterPro"/>
</dbReference>
<keyword evidence="10" id="KW-0653">Protein transport</keyword>
<dbReference type="GO" id="GO:0015627">
    <property type="term" value="C:type II protein secretion system complex"/>
    <property type="evidence" value="ECO:0007669"/>
    <property type="project" value="InterPro"/>
</dbReference>
<evidence type="ECO:0000256" key="6">
    <source>
        <dbReference type="ARBA" id="ARBA00022519"/>
    </source>
</evidence>
<dbReference type="InterPro" id="IPR011850">
    <property type="entry name" value="T2SS_GspF"/>
</dbReference>
<dbReference type="PANTHER" id="PTHR30012:SF0">
    <property type="entry name" value="TYPE II SECRETION SYSTEM PROTEIN F-RELATED"/>
    <property type="match status" value="1"/>
</dbReference>
<dbReference type="Gene3D" id="1.20.81.30">
    <property type="entry name" value="Type II secretion system (T2SS), domain F"/>
    <property type="match status" value="2"/>
</dbReference>
<evidence type="ECO:0000313" key="18">
    <source>
        <dbReference type="Proteomes" id="UP000024942"/>
    </source>
</evidence>
<dbReference type="GO" id="GO:0005886">
    <property type="term" value="C:plasma membrane"/>
    <property type="evidence" value="ECO:0007669"/>
    <property type="project" value="UniProtKB-SubCell"/>
</dbReference>
<evidence type="ECO:0000256" key="8">
    <source>
        <dbReference type="ARBA" id="ARBA00022723"/>
    </source>
</evidence>
<comment type="function">
    <text evidence="1">Component of the type II secretion system inner membrane complex required for the energy-dependent secretion of extracellular factors such as proteases and toxins from the periplasm.</text>
</comment>
<dbReference type="GO" id="GO:0046872">
    <property type="term" value="F:metal ion binding"/>
    <property type="evidence" value="ECO:0007669"/>
    <property type="project" value="UniProtKB-KW"/>
</dbReference>
<evidence type="ECO:0000256" key="9">
    <source>
        <dbReference type="ARBA" id="ARBA00022837"/>
    </source>
</evidence>
<keyword evidence="8" id="KW-0479">Metal-binding</keyword>
<evidence type="ECO:0000313" key="17">
    <source>
        <dbReference type="EMBL" id="KDA01968.1"/>
    </source>
</evidence>
<dbReference type="PATRIC" id="fig|1280953.3.peg.2608"/>
<organism evidence="17 18">
    <name type="scientific">Hyphomonas oceanitis SCH89</name>
    <dbReference type="NCBI Taxonomy" id="1280953"/>
    <lineage>
        <taxon>Bacteria</taxon>
        <taxon>Pseudomonadati</taxon>
        <taxon>Pseudomonadota</taxon>
        <taxon>Alphaproteobacteria</taxon>
        <taxon>Hyphomonadales</taxon>
        <taxon>Hyphomonadaceae</taxon>
        <taxon>Hyphomonas</taxon>
    </lineage>
</organism>
<feature type="transmembrane region" description="Helical" evidence="15">
    <location>
        <begin position="220"/>
        <end position="239"/>
    </location>
</feature>
<feature type="domain" description="Type II secretion system protein GspF" evidence="16">
    <location>
        <begin position="69"/>
        <end position="190"/>
    </location>
</feature>
<evidence type="ECO:0000259" key="16">
    <source>
        <dbReference type="Pfam" id="PF00482"/>
    </source>
</evidence>